<dbReference type="Gene3D" id="2.30.29.30">
    <property type="entry name" value="Pleckstrin-homology domain (PH domain)/Phosphotyrosine-binding domain (PTB)"/>
    <property type="match status" value="1"/>
</dbReference>
<dbReference type="CDD" id="cd20878">
    <property type="entry name" value="C1_AKAP13"/>
    <property type="match status" value="1"/>
</dbReference>
<evidence type="ECO:0000259" key="10">
    <source>
        <dbReference type="PROSITE" id="PS50003"/>
    </source>
</evidence>
<feature type="compositionally biased region" description="Basic and acidic residues" evidence="9">
    <location>
        <begin position="826"/>
        <end position="836"/>
    </location>
</feature>
<dbReference type="SUPFAM" id="SSF48065">
    <property type="entry name" value="DBL homology domain (DH-domain)"/>
    <property type="match status" value="1"/>
</dbReference>
<dbReference type="OrthoDB" id="28045at2759"/>
<dbReference type="InterPro" id="IPR011993">
    <property type="entry name" value="PH-like_dom_sf"/>
</dbReference>
<dbReference type="PANTHER" id="PTHR13944">
    <property type="entry name" value="AGAP007712-PA"/>
    <property type="match status" value="1"/>
</dbReference>
<evidence type="ECO:0000259" key="12">
    <source>
        <dbReference type="PROSITE" id="PS50081"/>
    </source>
</evidence>
<dbReference type="InterPro" id="IPR001849">
    <property type="entry name" value="PH_domain"/>
</dbReference>
<organism evidence="13 14">
    <name type="scientific">Oxylabes madagascariensis</name>
    <name type="common">white-throated Oxylabes</name>
    <dbReference type="NCBI Taxonomy" id="98144"/>
    <lineage>
        <taxon>Eukaryota</taxon>
        <taxon>Metazoa</taxon>
        <taxon>Chordata</taxon>
        <taxon>Craniata</taxon>
        <taxon>Vertebrata</taxon>
        <taxon>Euteleostomi</taxon>
        <taxon>Archelosauria</taxon>
        <taxon>Archosauria</taxon>
        <taxon>Dinosauria</taxon>
        <taxon>Saurischia</taxon>
        <taxon>Theropoda</taxon>
        <taxon>Coelurosauria</taxon>
        <taxon>Aves</taxon>
        <taxon>Neognathae</taxon>
        <taxon>Neoaves</taxon>
        <taxon>Telluraves</taxon>
        <taxon>Australaves</taxon>
        <taxon>Passeriformes</taxon>
        <taxon>Sylvioidea</taxon>
        <taxon>Timaliidae</taxon>
        <taxon>Oxylabes</taxon>
    </lineage>
</organism>
<dbReference type="InterPro" id="IPR041020">
    <property type="entry name" value="PH_16"/>
</dbReference>
<keyword evidence="6" id="KW-0863">Zinc-finger</keyword>
<dbReference type="SMART" id="SM00233">
    <property type="entry name" value="PH"/>
    <property type="match status" value="1"/>
</dbReference>
<gene>
    <name evidence="13" type="primary">Akap13_0</name>
    <name evidence="13" type="ORF">OXYMAD_R07803</name>
</gene>
<dbReference type="InterPro" id="IPR035899">
    <property type="entry name" value="DBL_dom_sf"/>
</dbReference>
<dbReference type="Pfam" id="PF17838">
    <property type="entry name" value="PH_16"/>
    <property type="match status" value="1"/>
</dbReference>
<dbReference type="CDD" id="cd00160">
    <property type="entry name" value="RhoGEF"/>
    <property type="match status" value="1"/>
</dbReference>
<dbReference type="GO" id="GO:0008270">
    <property type="term" value="F:zinc ion binding"/>
    <property type="evidence" value="ECO:0007669"/>
    <property type="project" value="UniProtKB-KW"/>
</dbReference>
<keyword evidence="8" id="KW-0175">Coiled coil</keyword>
<comment type="caution">
    <text evidence="13">The sequence shown here is derived from an EMBL/GenBank/DDBJ whole genome shotgun (WGS) entry which is preliminary data.</text>
</comment>
<keyword evidence="3" id="KW-0597">Phosphoprotein</keyword>
<dbReference type="PANTHER" id="PTHR13944:SF18">
    <property type="entry name" value="A-KINASE ANCHOR PROTEIN 13"/>
    <property type="match status" value="1"/>
</dbReference>
<feature type="compositionally biased region" description="Basic residues" evidence="9">
    <location>
        <begin position="1008"/>
        <end position="1018"/>
    </location>
</feature>
<keyword evidence="5" id="KW-0479">Metal-binding</keyword>
<keyword evidence="2" id="KW-0963">Cytoplasm</keyword>
<dbReference type="Proteomes" id="UP000570288">
    <property type="component" value="Unassembled WGS sequence"/>
</dbReference>
<dbReference type="GO" id="GO:0035023">
    <property type="term" value="P:regulation of Rho protein signal transduction"/>
    <property type="evidence" value="ECO:0007669"/>
    <property type="project" value="TreeGrafter"/>
</dbReference>
<dbReference type="PROSITE" id="PS50081">
    <property type="entry name" value="ZF_DAG_PE_2"/>
    <property type="match status" value="1"/>
</dbReference>
<feature type="region of interest" description="Disordered" evidence="9">
    <location>
        <begin position="97"/>
        <end position="138"/>
    </location>
</feature>
<feature type="domain" description="PH" evidence="10">
    <location>
        <begin position="466"/>
        <end position="568"/>
    </location>
</feature>
<feature type="region of interest" description="Disordered" evidence="9">
    <location>
        <begin position="927"/>
        <end position="1038"/>
    </location>
</feature>
<dbReference type="GO" id="GO:0005078">
    <property type="term" value="F:MAP-kinase scaffold activity"/>
    <property type="evidence" value="ECO:0007669"/>
    <property type="project" value="TreeGrafter"/>
</dbReference>
<dbReference type="GO" id="GO:0005737">
    <property type="term" value="C:cytoplasm"/>
    <property type="evidence" value="ECO:0007669"/>
    <property type="project" value="UniProtKB-SubCell"/>
</dbReference>
<dbReference type="PROSITE" id="PS00479">
    <property type="entry name" value="ZF_DAG_PE_1"/>
    <property type="match status" value="1"/>
</dbReference>
<evidence type="ECO:0000256" key="4">
    <source>
        <dbReference type="ARBA" id="ARBA00022658"/>
    </source>
</evidence>
<evidence type="ECO:0000256" key="5">
    <source>
        <dbReference type="ARBA" id="ARBA00022723"/>
    </source>
</evidence>
<feature type="compositionally biased region" description="Polar residues" evidence="9">
    <location>
        <begin position="976"/>
        <end position="995"/>
    </location>
</feature>
<dbReference type="GO" id="GO:0005085">
    <property type="term" value="F:guanyl-nucleotide exchange factor activity"/>
    <property type="evidence" value="ECO:0007669"/>
    <property type="project" value="UniProtKB-KW"/>
</dbReference>
<dbReference type="GO" id="GO:0016020">
    <property type="term" value="C:membrane"/>
    <property type="evidence" value="ECO:0007669"/>
    <property type="project" value="TreeGrafter"/>
</dbReference>
<evidence type="ECO:0000256" key="9">
    <source>
        <dbReference type="SAM" id="MobiDB-lite"/>
    </source>
</evidence>
<dbReference type="FunFam" id="1.20.900.10:FF:000004">
    <property type="entry name" value="Rho guanine nucleotide exchange factor 2"/>
    <property type="match status" value="1"/>
</dbReference>
<dbReference type="Pfam" id="PF00621">
    <property type="entry name" value="RhoGEF"/>
    <property type="match status" value="1"/>
</dbReference>
<dbReference type="InterPro" id="IPR002219">
    <property type="entry name" value="PKC_DAG/PE"/>
</dbReference>
<dbReference type="SUPFAM" id="SSF57889">
    <property type="entry name" value="Cysteine-rich domain"/>
    <property type="match status" value="1"/>
</dbReference>
<keyword evidence="14" id="KW-1185">Reference proteome</keyword>
<evidence type="ECO:0000313" key="13">
    <source>
        <dbReference type="EMBL" id="NXR97554.1"/>
    </source>
</evidence>
<accession>A0A7L2QLY3</accession>
<dbReference type="SUPFAM" id="SSF50729">
    <property type="entry name" value="PH domain-like"/>
    <property type="match status" value="1"/>
</dbReference>
<evidence type="ECO:0000256" key="1">
    <source>
        <dbReference type="ARBA" id="ARBA00004496"/>
    </source>
</evidence>
<feature type="compositionally biased region" description="Polar residues" evidence="9">
    <location>
        <begin position="930"/>
        <end position="946"/>
    </location>
</feature>
<dbReference type="AlphaFoldDB" id="A0A7L2QLY3"/>
<reference evidence="13 14" key="1">
    <citation type="submission" date="2019-09" db="EMBL/GenBank/DDBJ databases">
        <title>Bird 10,000 Genomes (B10K) Project - Family phase.</title>
        <authorList>
            <person name="Zhang G."/>
        </authorList>
    </citation>
    <scope>NUCLEOTIDE SEQUENCE [LARGE SCALE GENOMIC DNA]</scope>
    <source>
        <strain evidence="13">B10K-DU-002-81</strain>
    </source>
</reference>
<dbReference type="Gene3D" id="1.20.900.10">
    <property type="entry name" value="Dbl homology (DH) domain"/>
    <property type="match status" value="1"/>
</dbReference>
<protein>
    <submittedName>
        <fullName evidence="13">AKP13 protein</fullName>
    </submittedName>
</protein>
<evidence type="ECO:0000259" key="11">
    <source>
        <dbReference type="PROSITE" id="PS50010"/>
    </source>
</evidence>
<dbReference type="GO" id="GO:0071875">
    <property type="term" value="P:adrenergic receptor signaling pathway"/>
    <property type="evidence" value="ECO:0007669"/>
    <property type="project" value="TreeGrafter"/>
</dbReference>
<dbReference type="SMART" id="SM00109">
    <property type="entry name" value="C1"/>
    <property type="match status" value="1"/>
</dbReference>
<keyword evidence="7" id="KW-0862">Zinc</keyword>
<dbReference type="Gene3D" id="3.30.60.20">
    <property type="match status" value="1"/>
</dbReference>
<dbReference type="EMBL" id="VYZR01006561">
    <property type="protein sequence ID" value="NXR97554.1"/>
    <property type="molecule type" value="Genomic_DNA"/>
</dbReference>
<evidence type="ECO:0000313" key="14">
    <source>
        <dbReference type="Proteomes" id="UP000570288"/>
    </source>
</evidence>
<sequence length="1038" mass="119409">QEKEKDKEKTKEKDKDSKEKEKDKKLLNGHLFTATSVVAQATCYHCMKPFNKDSYYCANCNAIVHKGCKENFASCAKVKMKPQRGMLQAHDTSSLPTVTMRNKSSQPKERPRSAILTPDESTVTSTFNNRRSQQPTALSKSVSIQNIAGVGNDDSLIHTWKFLSQSTDSLHKISRVNESMESLVDEGADMNEGQLMGDLELDSKQLEAESWSQVVDSKFLQQQHKDVVKRQDVIYELMQTEMHHVRTLKIMNDVYSAAMLKELQYDQQVVDKIFPCLENLLHIHSQFFQRILERKKESLVDKSEKNFVIRRIGDILVNQFSGENAERMKKTYGKFCGHHNEAVNYFKDLYSKDKRFQAFVKKKMSSSLVRRLGIPECILLVTQRITKYPVLLQRILQYTKENEVEHEDLTQSLNLVKDMIAAVNSKVSNYEKKMRLGEIYSRTDSKSIMRMKSGQMFAREDLRHRKLIRDGPVSLKNSAGRLKEVQAVLLSDMLVFLQEKDQKYVFASLDQKSTVISLKKLIVREVAHEEKGLFLISMGGKDPEMVEVHASSKEERNGWIQIIQDTMHTMDRDEDEGVPCESEFEKKLSDAKVRGLKEQLQQKDKQILLLLEEKTKIFQDMADSSVQEEMPGSRLLFRANTEEAPKGEAIMKTAINEVELLQDLVNRSLGTALGQQVSSTAMDQEGGVGPISLPRRAETFGGFDSHQMNASKGGAKDEGDDAQDLRRTESDSILKKGGNANLMFMLKRNNEQVLQTIASLHKLLNALQGVVLQQDTYIEDQKQALSERALSRSFFRPTSLLEQEKQRNLEKQRQELANLKKQQTQHQEERRRREKEWEVREKELAEHEAELAQREEQVQRQKQELEREREELTVKKLAYQLDLERLRTAQKQLEKEKVQLKQDLERFAQMRQEPDHNQVSNLHEKLARVSSHSSIDESSMQKNPSLPKQGHFDAELSVSPKRNSLSRTHKEKSTFHLLSTTNQTNKAAEEQTQMPTRLFSLAKPKEKKEKKKKGRGHRSQQSDSHSSEAPPEGEEIFC</sequence>
<name>A0A7L2QLY3_9PASS</name>
<feature type="non-terminal residue" evidence="13">
    <location>
        <position position="1038"/>
    </location>
</feature>
<feature type="region of interest" description="Disordered" evidence="9">
    <location>
        <begin position="1"/>
        <end position="22"/>
    </location>
</feature>
<feature type="compositionally biased region" description="Polar residues" evidence="9">
    <location>
        <begin position="119"/>
        <end position="138"/>
    </location>
</feature>
<dbReference type="InterPro" id="IPR046349">
    <property type="entry name" value="C1-like_sf"/>
</dbReference>
<dbReference type="InterPro" id="IPR000219">
    <property type="entry name" value="DH_dom"/>
</dbReference>
<feature type="region of interest" description="Disordered" evidence="9">
    <location>
        <begin position="817"/>
        <end position="836"/>
    </location>
</feature>
<dbReference type="GO" id="GO:0043123">
    <property type="term" value="P:positive regulation of canonical NF-kappaB signal transduction"/>
    <property type="evidence" value="ECO:0007669"/>
    <property type="project" value="TreeGrafter"/>
</dbReference>
<evidence type="ECO:0000256" key="8">
    <source>
        <dbReference type="ARBA" id="ARBA00023054"/>
    </source>
</evidence>
<proteinExistence type="predicted"/>
<keyword evidence="4" id="KW-0344">Guanine-nucleotide releasing factor</keyword>
<dbReference type="GO" id="GO:0015629">
    <property type="term" value="C:actin cytoskeleton"/>
    <property type="evidence" value="ECO:0007669"/>
    <property type="project" value="TreeGrafter"/>
</dbReference>
<dbReference type="PROSITE" id="PS50010">
    <property type="entry name" value="DH_2"/>
    <property type="match status" value="1"/>
</dbReference>
<evidence type="ECO:0000256" key="3">
    <source>
        <dbReference type="ARBA" id="ARBA00022553"/>
    </source>
</evidence>
<dbReference type="FunFam" id="2.30.29.30:FF:000021">
    <property type="entry name" value="Rho guanine nucleotide exchange factor 2"/>
    <property type="match status" value="1"/>
</dbReference>
<dbReference type="InterPro" id="IPR051632">
    <property type="entry name" value="Rho_GEF"/>
</dbReference>
<evidence type="ECO:0000256" key="6">
    <source>
        <dbReference type="ARBA" id="ARBA00022771"/>
    </source>
</evidence>
<dbReference type="PROSITE" id="PS50003">
    <property type="entry name" value="PH_DOMAIN"/>
    <property type="match status" value="1"/>
</dbReference>
<evidence type="ECO:0000256" key="2">
    <source>
        <dbReference type="ARBA" id="ARBA00022490"/>
    </source>
</evidence>
<feature type="domain" description="DH" evidence="11">
    <location>
        <begin position="229"/>
        <end position="426"/>
    </location>
</feature>
<feature type="non-terminal residue" evidence="13">
    <location>
        <position position="1"/>
    </location>
</feature>
<evidence type="ECO:0000256" key="7">
    <source>
        <dbReference type="ARBA" id="ARBA00022833"/>
    </source>
</evidence>
<dbReference type="SMART" id="SM00325">
    <property type="entry name" value="RhoGEF"/>
    <property type="match status" value="1"/>
</dbReference>
<feature type="region of interest" description="Disordered" evidence="9">
    <location>
        <begin position="703"/>
        <end position="725"/>
    </location>
</feature>
<dbReference type="CDD" id="cd13392">
    <property type="entry name" value="PH_AKAP13"/>
    <property type="match status" value="1"/>
</dbReference>
<feature type="domain" description="Phorbol-ester/DAG-type" evidence="12">
    <location>
        <begin position="29"/>
        <end position="75"/>
    </location>
</feature>
<comment type="subcellular location">
    <subcellularLocation>
        <location evidence="1">Cytoplasm</location>
    </subcellularLocation>
</comment>